<evidence type="ECO:0000256" key="1">
    <source>
        <dbReference type="SAM" id="SignalP"/>
    </source>
</evidence>
<proteinExistence type="predicted"/>
<evidence type="ECO:0000313" key="2">
    <source>
        <dbReference type="EMBL" id="CAJ1381988.1"/>
    </source>
</evidence>
<protein>
    <submittedName>
        <fullName evidence="2">Uncharacterized protein</fullName>
    </submittedName>
</protein>
<name>A0AA36I6G3_9DINO</name>
<keyword evidence="1" id="KW-0732">Signal</keyword>
<comment type="caution">
    <text evidence="2">The sequence shown here is derived from an EMBL/GenBank/DDBJ whole genome shotgun (WGS) entry which is preliminary data.</text>
</comment>
<dbReference type="EMBL" id="CAUJNA010000863">
    <property type="protein sequence ID" value="CAJ1381988.1"/>
    <property type="molecule type" value="Genomic_DNA"/>
</dbReference>
<evidence type="ECO:0000313" key="3">
    <source>
        <dbReference type="Proteomes" id="UP001178507"/>
    </source>
</evidence>
<reference evidence="2" key="1">
    <citation type="submission" date="2023-08" db="EMBL/GenBank/DDBJ databases">
        <authorList>
            <person name="Chen Y."/>
            <person name="Shah S."/>
            <person name="Dougan E. K."/>
            <person name="Thang M."/>
            <person name="Chan C."/>
        </authorList>
    </citation>
    <scope>NUCLEOTIDE SEQUENCE</scope>
</reference>
<dbReference type="InterPro" id="IPR026225">
    <property type="entry name" value="DSE2"/>
</dbReference>
<organism evidence="2 3">
    <name type="scientific">Effrenium voratum</name>
    <dbReference type="NCBI Taxonomy" id="2562239"/>
    <lineage>
        <taxon>Eukaryota</taxon>
        <taxon>Sar</taxon>
        <taxon>Alveolata</taxon>
        <taxon>Dinophyceae</taxon>
        <taxon>Suessiales</taxon>
        <taxon>Symbiodiniaceae</taxon>
        <taxon>Effrenium</taxon>
    </lineage>
</organism>
<accession>A0AA36I6G3</accession>
<dbReference type="Proteomes" id="UP001178507">
    <property type="component" value="Unassembled WGS sequence"/>
</dbReference>
<feature type="signal peptide" evidence="1">
    <location>
        <begin position="1"/>
        <end position="21"/>
    </location>
</feature>
<feature type="chain" id="PRO_5041348048" evidence="1">
    <location>
        <begin position="22"/>
        <end position="491"/>
    </location>
</feature>
<dbReference type="AlphaFoldDB" id="A0AA36I6G3"/>
<sequence>MMRSLVFLAQLWLCRSQTCWAGFPDGRSFVPGMLVLPMGQDECTTTTTGTMTATTMTVTTSTSSTATVTATSVTATATTTTSITATTVTTTSVTATSVTTTATTVTTTSVTATTATTTSVTATTATTTSVTATTATTTATTVTTTSVTATTVTTTSVTATTATTTATTVTTTSVTATTVTTTSVTATTATTTATTVTTTSVTATSVTATVTTLTTTSATATATTKTATTTTSVTSTATTTTTLVLTCVTPFEQSADGEEFSQLNRAASSSCDGLSQSSFCSMTFGTGSAGALSECVVAGSYQWFCPKNLVSQQLYAAEAYIQCRACSGSYVDTDDMLGEYKGMLTFGPNMKNGSVDESFVDVYLVYPVDDCGHIEKGASPLVTVAKSTPNAECCEHSKYSVELNITSTTFTKIVVVPGATTGGVTSHLDDGLVIDLVDLTTTSTTTNTVTVTMTTSMTTTMTMFDDGAALSGSTQLRFAFGSLMALALVLA</sequence>
<dbReference type="PRINTS" id="PR02066">
    <property type="entry name" value="DSEPROTEIN2"/>
</dbReference>
<keyword evidence="3" id="KW-1185">Reference proteome</keyword>
<gene>
    <name evidence="2" type="ORF">EVOR1521_LOCUS9500</name>
</gene>